<evidence type="ECO:0000256" key="2">
    <source>
        <dbReference type="ARBA" id="ARBA00022556"/>
    </source>
</evidence>
<dbReference type="EMBL" id="QFXE01000005">
    <property type="protein sequence ID" value="RDH87745.1"/>
    <property type="molecule type" value="Genomic_DNA"/>
</dbReference>
<keyword evidence="11" id="KW-1185">Reference proteome</keyword>
<dbReference type="UniPathway" id="UPA00973"/>
<dbReference type="Proteomes" id="UP000254771">
    <property type="component" value="Unassembled WGS sequence"/>
</dbReference>
<dbReference type="InterPro" id="IPR011004">
    <property type="entry name" value="Trimer_LpxA-like_sf"/>
</dbReference>
<evidence type="ECO:0000313" key="11">
    <source>
        <dbReference type="Proteomes" id="UP000254771"/>
    </source>
</evidence>
<dbReference type="Gene3D" id="2.160.10.10">
    <property type="entry name" value="Hexapeptide repeat proteins"/>
    <property type="match status" value="1"/>
</dbReference>
<dbReference type="EC" id="2.3.1.191" evidence="7"/>
<keyword evidence="8" id="KW-0175">Coiled coil</keyword>
<dbReference type="NCBIfam" id="TIGR01853">
    <property type="entry name" value="lipid_A_lpxD"/>
    <property type="match status" value="1"/>
</dbReference>
<dbReference type="InterPro" id="IPR001451">
    <property type="entry name" value="Hexapep"/>
</dbReference>
<feature type="active site" description="Proton acceptor" evidence="7">
    <location>
        <position position="238"/>
    </location>
</feature>
<gene>
    <name evidence="7 10" type="primary">lpxD</name>
    <name evidence="10" type="ORF">DIZ78_04135</name>
</gene>
<dbReference type="Pfam" id="PF00132">
    <property type="entry name" value="Hexapep"/>
    <property type="match status" value="1"/>
</dbReference>
<dbReference type="HAMAP" id="MF_00523">
    <property type="entry name" value="LpxD"/>
    <property type="match status" value="1"/>
</dbReference>
<evidence type="ECO:0000256" key="7">
    <source>
        <dbReference type="HAMAP-Rule" id="MF_00523"/>
    </source>
</evidence>
<comment type="catalytic activity">
    <reaction evidence="7">
        <text>a UDP-3-O-[(3R)-3-hydroxyacyl]-alpha-D-glucosamine + a (3R)-hydroxyacyl-[ACP] = a UDP-2-N,3-O-bis[(3R)-3-hydroxyacyl]-alpha-D-glucosamine + holo-[ACP] + H(+)</text>
        <dbReference type="Rhea" id="RHEA:53836"/>
        <dbReference type="Rhea" id="RHEA-COMP:9685"/>
        <dbReference type="Rhea" id="RHEA-COMP:9945"/>
        <dbReference type="ChEBI" id="CHEBI:15378"/>
        <dbReference type="ChEBI" id="CHEBI:64479"/>
        <dbReference type="ChEBI" id="CHEBI:78827"/>
        <dbReference type="ChEBI" id="CHEBI:137740"/>
        <dbReference type="ChEBI" id="CHEBI:137748"/>
        <dbReference type="EC" id="2.3.1.191"/>
    </reaction>
</comment>
<comment type="pathway">
    <text evidence="7">Bacterial outer membrane biogenesis; LPS lipid A biosynthesis.</text>
</comment>
<accession>A0A370DRN3</accession>
<name>A0A370DRN3_9GAMM</name>
<comment type="subunit">
    <text evidence="7">Homotrimer.</text>
</comment>
<dbReference type="GO" id="GO:0009245">
    <property type="term" value="P:lipid A biosynthetic process"/>
    <property type="evidence" value="ECO:0007669"/>
    <property type="project" value="UniProtKB-UniRule"/>
</dbReference>
<evidence type="ECO:0000256" key="4">
    <source>
        <dbReference type="ARBA" id="ARBA00022737"/>
    </source>
</evidence>
<dbReference type="InterPro" id="IPR007691">
    <property type="entry name" value="LpxD"/>
</dbReference>
<sequence length="345" mass="36426">MAVRLGVLAEIAGAELRGDPQILISKVATLQQAGPDEVSFLANTKYRRHLKKTAAAAVILRPEDAEYCSTALLLSDNPYLAYARVSRQLNPVPAFEPGCHVSAVVDTLASIDPSAFVGPCAVVGAGSRIGAGVYIGPGCIIEHDCVVADESRLVANVTLCHGTHVGERCLIHPGAVLGSDGFGLANDDGRWEKVPQTGRVRLGNDVEVGANTTIDRGALEDTVLEDGVKLDNLIQIAHNVIVGTNTAMASGVAVAGSTHIGRNCTLGGMVGLVGHLDIGDNVHFSGASMVTRSFSEPGYYSGNLPAMDNKQWRKAVARIRQLDEMAKRIQRLEKKVESVSTDQDG</sequence>
<dbReference type="NCBIfam" id="NF002060">
    <property type="entry name" value="PRK00892.1"/>
    <property type="match status" value="1"/>
</dbReference>
<evidence type="ECO:0000256" key="5">
    <source>
        <dbReference type="ARBA" id="ARBA00023098"/>
    </source>
</evidence>
<dbReference type="Pfam" id="PF04613">
    <property type="entry name" value="LpxD"/>
    <property type="match status" value="1"/>
</dbReference>
<dbReference type="PANTHER" id="PTHR43378">
    <property type="entry name" value="UDP-3-O-ACYLGLUCOSAMINE N-ACYLTRANSFERASE"/>
    <property type="match status" value="1"/>
</dbReference>
<proteinExistence type="inferred from homology"/>
<keyword evidence="2 7" id="KW-0441">Lipid A biosynthesis</keyword>
<keyword evidence="4 7" id="KW-0677">Repeat</keyword>
<reference evidence="10 11" key="1">
    <citation type="journal article" date="2018" name="ISME J.">
        <title>Endosymbiont genomes yield clues of tubeworm success.</title>
        <authorList>
            <person name="Li Y."/>
            <person name="Liles M.R."/>
            <person name="Halanych K.M."/>
        </authorList>
    </citation>
    <scope>NUCLEOTIDE SEQUENCE [LARGE SCALE GENOMIC DNA]</scope>
    <source>
        <strain evidence="10">A1462</strain>
    </source>
</reference>
<evidence type="ECO:0000256" key="8">
    <source>
        <dbReference type="SAM" id="Coils"/>
    </source>
</evidence>
<comment type="function">
    <text evidence="7">Catalyzes the N-acylation of UDP-3-O-acylglucosamine using 3-hydroxyacyl-ACP as the acyl donor. Is involved in the biosynthesis of lipid A, a phosphorylated glycolipid that anchors the lipopolysaccharide to the outer membrane of the cell.</text>
</comment>
<comment type="caution">
    <text evidence="10">The sequence shown here is derived from an EMBL/GenBank/DDBJ whole genome shotgun (WGS) entry which is preliminary data.</text>
</comment>
<protein>
    <recommendedName>
        <fullName evidence="7">UDP-3-O-acylglucosamine N-acyltransferase</fullName>
        <ecNumber evidence="7">2.3.1.191</ecNumber>
    </recommendedName>
</protein>
<feature type="domain" description="UDP-3-O-[3-hydroxymyristoyl] glucosamine N-acyltransferase non-repeat region" evidence="9">
    <location>
        <begin position="22"/>
        <end position="87"/>
    </location>
</feature>
<feature type="coiled-coil region" evidence="8">
    <location>
        <begin position="315"/>
        <end position="342"/>
    </location>
</feature>
<evidence type="ECO:0000256" key="6">
    <source>
        <dbReference type="ARBA" id="ARBA00023315"/>
    </source>
</evidence>
<comment type="similarity">
    <text evidence="7">Belongs to the transferase hexapeptide repeat family. LpxD subfamily.</text>
</comment>
<dbReference type="AlphaFoldDB" id="A0A370DRN3"/>
<evidence type="ECO:0000259" key="9">
    <source>
        <dbReference type="Pfam" id="PF04613"/>
    </source>
</evidence>
<dbReference type="PANTHER" id="PTHR43378:SF2">
    <property type="entry name" value="UDP-3-O-ACYLGLUCOSAMINE N-ACYLTRANSFERASE 1, MITOCHONDRIAL-RELATED"/>
    <property type="match status" value="1"/>
</dbReference>
<keyword evidence="6 7" id="KW-0012">Acyltransferase</keyword>
<evidence type="ECO:0000313" key="10">
    <source>
        <dbReference type="EMBL" id="RDH87745.1"/>
    </source>
</evidence>
<organism evidence="10 11">
    <name type="scientific">endosymbiont of Escarpia spicata</name>
    <dbReference type="NCBI Taxonomy" id="2200908"/>
    <lineage>
        <taxon>Bacteria</taxon>
        <taxon>Pseudomonadati</taxon>
        <taxon>Pseudomonadota</taxon>
        <taxon>Gammaproteobacteria</taxon>
        <taxon>sulfur-oxidizing symbionts</taxon>
    </lineage>
</organism>
<dbReference type="GO" id="GO:0016020">
    <property type="term" value="C:membrane"/>
    <property type="evidence" value="ECO:0007669"/>
    <property type="project" value="GOC"/>
</dbReference>
<dbReference type="GO" id="GO:0016410">
    <property type="term" value="F:N-acyltransferase activity"/>
    <property type="evidence" value="ECO:0007669"/>
    <property type="project" value="InterPro"/>
</dbReference>
<evidence type="ECO:0000256" key="1">
    <source>
        <dbReference type="ARBA" id="ARBA00022516"/>
    </source>
</evidence>
<dbReference type="CDD" id="cd03352">
    <property type="entry name" value="LbH_LpxD"/>
    <property type="match status" value="1"/>
</dbReference>
<dbReference type="Gene3D" id="1.20.5.170">
    <property type="match status" value="1"/>
</dbReference>
<keyword evidence="3 7" id="KW-0808">Transferase</keyword>
<evidence type="ECO:0000256" key="3">
    <source>
        <dbReference type="ARBA" id="ARBA00022679"/>
    </source>
</evidence>
<keyword evidence="5 7" id="KW-0443">Lipid metabolism</keyword>
<dbReference type="InterPro" id="IPR020573">
    <property type="entry name" value="UDP_GlcNAc_AcTrfase_non-rep"/>
</dbReference>
<keyword evidence="1 7" id="KW-0444">Lipid biosynthesis</keyword>
<dbReference type="Gene3D" id="3.40.1390.10">
    <property type="entry name" value="MurE/MurF, N-terminal domain"/>
    <property type="match status" value="1"/>
</dbReference>
<dbReference type="SUPFAM" id="SSF51161">
    <property type="entry name" value="Trimeric LpxA-like enzymes"/>
    <property type="match status" value="1"/>
</dbReference>
<dbReference type="GO" id="GO:0103118">
    <property type="term" value="F:UDP-3-O-[(3R)-3-hydroxyacyl]-glucosamine N-acyltransferase activity"/>
    <property type="evidence" value="ECO:0007669"/>
    <property type="project" value="UniProtKB-EC"/>
</dbReference>